<organism evidence="2 3">
    <name type="scientific">Eumeta variegata</name>
    <name type="common">Bagworm moth</name>
    <name type="synonym">Eumeta japonica</name>
    <dbReference type="NCBI Taxonomy" id="151549"/>
    <lineage>
        <taxon>Eukaryota</taxon>
        <taxon>Metazoa</taxon>
        <taxon>Ecdysozoa</taxon>
        <taxon>Arthropoda</taxon>
        <taxon>Hexapoda</taxon>
        <taxon>Insecta</taxon>
        <taxon>Pterygota</taxon>
        <taxon>Neoptera</taxon>
        <taxon>Endopterygota</taxon>
        <taxon>Lepidoptera</taxon>
        <taxon>Glossata</taxon>
        <taxon>Ditrysia</taxon>
        <taxon>Tineoidea</taxon>
        <taxon>Psychidae</taxon>
        <taxon>Oiketicinae</taxon>
        <taxon>Eumeta</taxon>
    </lineage>
</organism>
<proteinExistence type="predicted"/>
<gene>
    <name evidence="2" type="ORF">EVAR_7722_1</name>
</gene>
<evidence type="ECO:0000256" key="1">
    <source>
        <dbReference type="SAM" id="MobiDB-lite"/>
    </source>
</evidence>
<dbReference type="AlphaFoldDB" id="A0A4C1TJZ6"/>
<protein>
    <submittedName>
        <fullName evidence="2">Uncharacterized protein</fullName>
    </submittedName>
</protein>
<keyword evidence="3" id="KW-1185">Reference proteome</keyword>
<accession>A0A4C1TJZ6</accession>
<dbReference type="EMBL" id="BGZK01000064">
    <property type="protein sequence ID" value="GBP14435.1"/>
    <property type="molecule type" value="Genomic_DNA"/>
</dbReference>
<evidence type="ECO:0000313" key="2">
    <source>
        <dbReference type="EMBL" id="GBP14435.1"/>
    </source>
</evidence>
<reference evidence="2 3" key="1">
    <citation type="journal article" date="2019" name="Commun. Biol.">
        <title>The bagworm genome reveals a unique fibroin gene that provides high tensile strength.</title>
        <authorList>
            <person name="Kono N."/>
            <person name="Nakamura H."/>
            <person name="Ohtoshi R."/>
            <person name="Tomita M."/>
            <person name="Numata K."/>
            <person name="Arakawa K."/>
        </authorList>
    </citation>
    <scope>NUCLEOTIDE SEQUENCE [LARGE SCALE GENOMIC DNA]</scope>
</reference>
<comment type="caution">
    <text evidence="2">The sequence shown here is derived from an EMBL/GenBank/DDBJ whole genome shotgun (WGS) entry which is preliminary data.</text>
</comment>
<name>A0A4C1TJZ6_EUMVA</name>
<feature type="region of interest" description="Disordered" evidence="1">
    <location>
        <begin position="149"/>
        <end position="172"/>
    </location>
</feature>
<dbReference type="Proteomes" id="UP000299102">
    <property type="component" value="Unassembled WGS sequence"/>
</dbReference>
<sequence length="172" mass="19233">MAYAATIHPLSLPMTAASPSPILSLVSARNTHRLHPSAVNHLVYCLDVIAMLPHRSYDDAAYSLRLARAISKAQSGNQVDYSLKYVTAIHLFIAKGQNWHQDRYWNSRTGIGSENGTGIDINNRTMIRSRIDNENGSEPGLRLKTKPAFELNMGSGSDSECDWDQNRKYDRD</sequence>
<evidence type="ECO:0000313" key="3">
    <source>
        <dbReference type="Proteomes" id="UP000299102"/>
    </source>
</evidence>